<proteinExistence type="predicted"/>
<dbReference type="EMBL" id="GBRH01171649">
    <property type="protein sequence ID" value="JAE26247.1"/>
    <property type="molecule type" value="Transcribed_RNA"/>
</dbReference>
<sequence length="92" mass="10622">MFSMWFNAILFHEGKVSLPFINQTSMATSSEQAQKGNMVGPEPSILHFHKSLRCCRSMPMLSRCNEHCIPNPKVPLRRFIEHPVSRLHKPTF</sequence>
<reference evidence="1" key="1">
    <citation type="submission" date="2014-09" db="EMBL/GenBank/DDBJ databases">
        <authorList>
            <person name="Magalhaes I.L.F."/>
            <person name="Oliveira U."/>
            <person name="Santos F.R."/>
            <person name="Vidigal T.H.D.A."/>
            <person name="Brescovit A.D."/>
            <person name="Santos A.J."/>
        </authorList>
    </citation>
    <scope>NUCLEOTIDE SEQUENCE</scope>
    <source>
        <tissue evidence="1">Shoot tissue taken approximately 20 cm above the soil surface</tissue>
    </source>
</reference>
<evidence type="ECO:0000313" key="1">
    <source>
        <dbReference type="EMBL" id="JAE26247.1"/>
    </source>
</evidence>
<accession>A0A0A9GP39</accession>
<reference evidence="1" key="2">
    <citation type="journal article" date="2015" name="Data Brief">
        <title>Shoot transcriptome of the giant reed, Arundo donax.</title>
        <authorList>
            <person name="Barrero R.A."/>
            <person name="Guerrero F.D."/>
            <person name="Moolhuijzen P."/>
            <person name="Goolsby J.A."/>
            <person name="Tidwell J."/>
            <person name="Bellgard S.E."/>
            <person name="Bellgard M.I."/>
        </authorList>
    </citation>
    <scope>NUCLEOTIDE SEQUENCE</scope>
    <source>
        <tissue evidence="1">Shoot tissue taken approximately 20 cm above the soil surface</tissue>
    </source>
</reference>
<organism evidence="1">
    <name type="scientific">Arundo donax</name>
    <name type="common">Giant reed</name>
    <name type="synonym">Donax arundinaceus</name>
    <dbReference type="NCBI Taxonomy" id="35708"/>
    <lineage>
        <taxon>Eukaryota</taxon>
        <taxon>Viridiplantae</taxon>
        <taxon>Streptophyta</taxon>
        <taxon>Embryophyta</taxon>
        <taxon>Tracheophyta</taxon>
        <taxon>Spermatophyta</taxon>
        <taxon>Magnoliopsida</taxon>
        <taxon>Liliopsida</taxon>
        <taxon>Poales</taxon>
        <taxon>Poaceae</taxon>
        <taxon>PACMAD clade</taxon>
        <taxon>Arundinoideae</taxon>
        <taxon>Arundineae</taxon>
        <taxon>Arundo</taxon>
    </lineage>
</organism>
<dbReference type="AlphaFoldDB" id="A0A0A9GP39"/>
<name>A0A0A9GP39_ARUDO</name>
<protein>
    <submittedName>
        <fullName evidence="1">Uncharacterized protein</fullName>
    </submittedName>
</protein>